<gene>
    <name evidence="2" type="ORF">FE785_08120</name>
</gene>
<dbReference type="OrthoDB" id="9797352at2"/>
<organism evidence="2 3">
    <name type="scientific">Thiomicrorhabdus sediminis</name>
    <dbReference type="NCBI Taxonomy" id="2580412"/>
    <lineage>
        <taxon>Bacteria</taxon>
        <taxon>Pseudomonadati</taxon>
        <taxon>Pseudomonadota</taxon>
        <taxon>Gammaproteobacteria</taxon>
        <taxon>Thiotrichales</taxon>
        <taxon>Piscirickettsiaceae</taxon>
        <taxon>Thiomicrorhabdus</taxon>
    </lineage>
</organism>
<dbReference type="SUPFAM" id="SSF64307">
    <property type="entry name" value="SirA-like"/>
    <property type="match status" value="1"/>
</dbReference>
<dbReference type="Proteomes" id="UP000304864">
    <property type="component" value="Chromosome"/>
</dbReference>
<dbReference type="InterPro" id="IPR001455">
    <property type="entry name" value="TusA-like"/>
</dbReference>
<dbReference type="EMBL" id="CP040602">
    <property type="protein sequence ID" value="QCU91162.1"/>
    <property type="molecule type" value="Genomic_DNA"/>
</dbReference>
<accession>A0A4P9K7R5</accession>
<dbReference type="AlphaFoldDB" id="A0A4P9K7R5"/>
<dbReference type="Gene3D" id="3.30.110.40">
    <property type="entry name" value="TusA-like domain"/>
    <property type="match status" value="1"/>
</dbReference>
<sequence length="77" mass="8528">MESSMNIDLTGLACPMPVIRLKKLFAENKGQHIDWTVSLSDRGAIKDLPAFCRQKGLHCELLADADVLQFKISGDLI</sequence>
<protein>
    <submittedName>
        <fullName evidence="2">Sulfurtransferase TusA family protein</fullName>
    </submittedName>
</protein>
<evidence type="ECO:0000313" key="3">
    <source>
        <dbReference type="Proteomes" id="UP000304864"/>
    </source>
</evidence>
<reference evidence="2 3" key="1">
    <citation type="submission" date="2019-05" db="EMBL/GenBank/DDBJ databases">
        <title>Thiomicrorhabdus sediminis sp. nov, a novel sulfur-oxidizing bacterium isolated from coastal sediment.</title>
        <authorList>
            <person name="Liu X."/>
        </authorList>
    </citation>
    <scope>NUCLEOTIDE SEQUENCE [LARGE SCALE GENOMIC DNA]</scope>
    <source>
        <strain evidence="2 3">G1</strain>
    </source>
</reference>
<keyword evidence="3" id="KW-1185">Reference proteome</keyword>
<dbReference type="Pfam" id="PF01206">
    <property type="entry name" value="TusA"/>
    <property type="match status" value="1"/>
</dbReference>
<proteinExistence type="predicted"/>
<evidence type="ECO:0000313" key="2">
    <source>
        <dbReference type="EMBL" id="QCU91162.1"/>
    </source>
</evidence>
<keyword evidence="2" id="KW-0808">Transferase</keyword>
<dbReference type="KEGG" id="thig:FE785_08120"/>
<name>A0A4P9K7R5_9GAMM</name>
<dbReference type="GO" id="GO:0016740">
    <property type="term" value="F:transferase activity"/>
    <property type="evidence" value="ECO:0007669"/>
    <property type="project" value="UniProtKB-KW"/>
</dbReference>
<evidence type="ECO:0000259" key="1">
    <source>
        <dbReference type="Pfam" id="PF01206"/>
    </source>
</evidence>
<dbReference type="CDD" id="cd00291">
    <property type="entry name" value="SirA_YedF_YeeD"/>
    <property type="match status" value="1"/>
</dbReference>
<feature type="domain" description="UPF0033" evidence="1">
    <location>
        <begin position="6"/>
        <end position="67"/>
    </location>
</feature>
<dbReference type="InterPro" id="IPR036868">
    <property type="entry name" value="TusA-like_sf"/>
</dbReference>